<dbReference type="PANTHER" id="PTHR47964">
    <property type="entry name" value="ATP-DEPENDENT DNA HELICASE HOMOLOG RECG, CHLOROPLASTIC"/>
    <property type="match status" value="1"/>
</dbReference>
<dbReference type="Gene3D" id="3.30.2060.10">
    <property type="entry name" value="Penicillin-binding protein 1b domain"/>
    <property type="match status" value="1"/>
</dbReference>
<keyword evidence="4 9" id="KW-0378">Hydrolase</keyword>
<evidence type="ECO:0000256" key="4">
    <source>
        <dbReference type="ARBA" id="ARBA00022801"/>
    </source>
</evidence>
<dbReference type="Gene3D" id="3.40.50.300">
    <property type="entry name" value="P-loop containing nucleotide triphosphate hydrolases"/>
    <property type="match status" value="2"/>
</dbReference>
<keyword evidence="2 9" id="KW-0547">Nucleotide-binding</keyword>
<comment type="function">
    <text evidence="9">Couples transcription and DNA repair by recognizing RNA polymerase (RNAP) stalled at DNA lesions. Mediates ATP-dependent release of RNAP and its truncated transcript from the DNA, and recruitment of nucleotide excision repair machinery to the damaged site.</text>
</comment>
<comment type="subcellular location">
    <subcellularLocation>
        <location evidence="9">Cytoplasm</location>
    </subcellularLocation>
</comment>
<keyword evidence="7 9" id="KW-0238">DNA-binding</keyword>
<dbReference type="Pfam" id="PF02559">
    <property type="entry name" value="CarD_TRCF_RID"/>
    <property type="match status" value="1"/>
</dbReference>
<name>A0A381E1W0_9GAMM</name>
<keyword evidence="5" id="KW-0347">Helicase</keyword>
<dbReference type="InterPro" id="IPR047112">
    <property type="entry name" value="RecG/Mfd"/>
</dbReference>
<dbReference type="AlphaFoldDB" id="A0A381E1W0"/>
<dbReference type="PROSITE" id="PS51194">
    <property type="entry name" value="HELICASE_CTER"/>
    <property type="match status" value="1"/>
</dbReference>
<dbReference type="InterPro" id="IPR041471">
    <property type="entry name" value="UvrB_inter"/>
</dbReference>
<dbReference type="Pfam" id="PF00271">
    <property type="entry name" value="Helicase_C"/>
    <property type="match status" value="1"/>
</dbReference>
<dbReference type="GO" id="GO:0006355">
    <property type="term" value="P:regulation of DNA-templated transcription"/>
    <property type="evidence" value="ECO:0007669"/>
    <property type="project" value="UniProtKB-UniRule"/>
</dbReference>
<evidence type="ECO:0000256" key="7">
    <source>
        <dbReference type="ARBA" id="ARBA00023125"/>
    </source>
</evidence>
<comment type="similarity">
    <text evidence="9">In the N-terminal section; belongs to the UvrB family.</text>
</comment>
<dbReference type="GO" id="GO:0016787">
    <property type="term" value="F:hydrolase activity"/>
    <property type="evidence" value="ECO:0007669"/>
    <property type="project" value="UniProtKB-KW"/>
</dbReference>
<dbReference type="SUPFAM" id="SSF141259">
    <property type="entry name" value="CarD-like"/>
    <property type="match status" value="1"/>
</dbReference>
<keyword evidence="8 9" id="KW-0234">DNA repair</keyword>
<dbReference type="InterPro" id="IPR003711">
    <property type="entry name" value="CarD-like/TRCF_RID"/>
</dbReference>
<keyword evidence="3 9" id="KW-0227">DNA damage</keyword>
<evidence type="ECO:0000256" key="5">
    <source>
        <dbReference type="ARBA" id="ARBA00022806"/>
    </source>
</evidence>
<reference evidence="12 13" key="1">
    <citation type="submission" date="2018-06" db="EMBL/GenBank/DDBJ databases">
        <authorList>
            <consortium name="Pathogen Informatics"/>
            <person name="Doyle S."/>
        </authorList>
    </citation>
    <scope>NUCLEOTIDE SEQUENCE [LARGE SCALE GENOMIC DNA]</scope>
    <source>
        <strain evidence="12 13">NCTC13294</strain>
    </source>
</reference>
<dbReference type="Gene3D" id="3.90.1150.50">
    <property type="entry name" value="Transcription-repair-coupling factor, D7 domain"/>
    <property type="match status" value="1"/>
</dbReference>
<evidence type="ECO:0000256" key="3">
    <source>
        <dbReference type="ARBA" id="ARBA00022763"/>
    </source>
</evidence>
<dbReference type="SMART" id="SM01058">
    <property type="entry name" value="CarD_TRCF"/>
    <property type="match status" value="1"/>
</dbReference>
<evidence type="ECO:0000259" key="11">
    <source>
        <dbReference type="PROSITE" id="PS51194"/>
    </source>
</evidence>
<dbReference type="Pfam" id="PF00270">
    <property type="entry name" value="DEAD"/>
    <property type="match status" value="1"/>
</dbReference>
<evidence type="ECO:0000256" key="8">
    <source>
        <dbReference type="ARBA" id="ARBA00023204"/>
    </source>
</evidence>
<evidence type="ECO:0000256" key="2">
    <source>
        <dbReference type="ARBA" id="ARBA00022741"/>
    </source>
</evidence>
<dbReference type="EC" id="3.6.4.-" evidence="9"/>
<dbReference type="SUPFAM" id="SSF52540">
    <property type="entry name" value="P-loop containing nucleoside triphosphate hydrolases"/>
    <property type="match status" value="3"/>
</dbReference>
<dbReference type="Gene3D" id="2.40.10.170">
    <property type="match status" value="1"/>
</dbReference>
<proteinExistence type="inferred from homology"/>
<dbReference type="SMART" id="SM00490">
    <property type="entry name" value="HELICc"/>
    <property type="match status" value="1"/>
</dbReference>
<dbReference type="PROSITE" id="PS51192">
    <property type="entry name" value="HELICASE_ATP_BIND_1"/>
    <property type="match status" value="1"/>
</dbReference>
<dbReference type="GO" id="GO:0005524">
    <property type="term" value="F:ATP binding"/>
    <property type="evidence" value="ECO:0007669"/>
    <property type="project" value="UniProtKB-UniRule"/>
</dbReference>
<dbReference type="Pfam" id="PF03461">
    <property type="entry name" value="TRCF"/>
    <property type="match status" value="1"/>
</dbReference>
<dbReference type="InterPro" id="IPR004576">
    <property type="entry name" value="Mfd"/>
</dbReference>
<feature type="domain" description="Helicase C-terminal" evidence="11">
    <location>
        <begin position="791"/>
        <end position="948"/>
    </location>
</feature>
<dbReference type="InterPro" id="IPR036101">
    <property type="entry name" value="CarD-like/TRCF_RID_sf"/>
</dbReference>
<dbReference type="Proteomes" id="UP000254572">
    <property type="component" value="Unassembled WGS sequence"/>
</dbReference>
<dbReference type="CDD" id="cd17991">
    <property type="entry name" value="DEXHc_TRCF"/>
    <property type="match status" value="1"/>
</dbReference>
<accession>A0A381E1W0</accession>
<dbReference type="GO" id="GO:0005737">
    <property type="term" value="C:cytoplasm"/>
    <property type="evidence" value="ECO:0007669"/>
    <property type="project" value="UniProtKB-SubCell"/>
</dbReference>
<dbReference type="InterPro" id="IPR011545">
    <property type="entry name" value="DEAD/DEAH_box_helicase_dom"/>
</dbReference>
<dbReference type="PANTHER" id="PTHR47964:SF1">
    <property type="entry name" value="ATP-DEPENDENT DNA HELICASE HOMOLOG RECG, CHLOROPLASTIC"/>
    <property type="match status" value="1"/>
</dbReference>
<evidence type="ECO:0000313" key="12">
    <source>
        <dbReference type="EMBL" id="SUX19838.1"/>
    </source>
</evidence>
<dbReference type="Gene3D" id="3.40.50.11180">
    <property type="match status" value="1"/>
</dbReference>
<dbReference type="SMART" id="SM00982">
    <property type="entry name" value="TRCF"/>
    <property type="match status" value="1"/>
</dbReference>
<dbReference type="Pfam" id="PF17757">
    <property type="entry name" value="UvrB_inter"/>
    <property type="match status" value="1"/>
</dbReference>
<evidence type="ECO:0000256" key="9">
    <source>
        <dbReference type="HAMAP-Rule" id="MF_00969"/>
    </source>
</evidence>
<dbReference type="InterPro" id="IPR014001">
    <property type="entry name" value="Helicase_ATP-bd"/>
</dbReference>
<dbReference type="SUPFAM" id="SSF143517">
    <property type="entry name" value="TRCF domain-like"/>
    <property type="match status" value="1"/>
</dbReference>
<keyword evidence="1 9" id="KW-0963">Cytoplasm</keyword>
<dbReference type="InterPro" id="IPR005118">
    <property type="entry name" value="TRCF_C"/>
</dbReference>
<dbReference type="GO" id="GO:0003684">
    <property type="term" value="F:damaged DNA binding"/>
    <property type="evidence" value="ECO:0007669"/>
    <property type="project" value="InterPro"/>
</dbReference>
<sequence>MCKQIDRRFVNSGERIAPELHTVSANGQPVTVNRRPAPTGASAIIARPTNAAQTMNPLYLPYNLHRHLSGKHVHLLIAADARQAEYWYQNLKYWTNDAAHLYWFSDWETLPYDQYTPHPDLIAERLRVLAELPTRERGVVVTSAAALSQRLCPQTHLDRYGIHLSVGDRLKRDDLIHRLGQAGYQHTVHITSKGEYAARGSIIDLYPMNAPDPIRLEWFDDDIDSIRTFAVDSQLTLEKHPHISILPRSEIDLSDAGRVCYRQNARLHYGEKITNSPLYRQISDGQTPQGLEYYLPLFYDETATLFDYLPAHSRHIACDNLADTLAQHAAWCEKRYQRTNPLRENQLLPPAALWLQPDEVLAKLARIPTHPYPERATPIDIHGSAAEREKEWLALAKQGGSITIHYPTGGVREQWQERLGAYPAITHTVSPNRHSFRHGDTIHLAEADLHTSPPTTDYRRPPGRDPASLIHNLHNLTPGTAVVHADYGVGRYQGLTTLEEGGDELIQIDYAKGAKLYVPTTDIDLISRYGGADPDNAPLHELGGKQWQTTRRKIRDNLHDTAAELLALYAKREATSGITIPHDPATQAALAAEFPYTATPDQQHAINAVLADLAKAQPMDRIICGDVGFGKTEVAVRAIHAVASAGYQTALIAPTTLLAEQHYHNLQDRFANHPITIDNISRFKSATEAKKAIERLKAGQTDLIIGTHRLLQKDVAFHNLGLVIIDEEQRFGVRHKEKLKSLRSDTNLLTLTATPIPRTLNLALSGLRDISIIATPPAGRQNIQTILSEWDIDTITDACEREHRRGGQTYILHNDIDSIERIARLIQEHLPEQRIAIAHGQMRERELEHIMQNFQNRHHDILIATTIIESGIDIPNANTIIINRADKLGLSQLHQLRGRVGRSHHQAYAYLIIPNWNTLGKDAQRRLEAFTTLDSLGAGFLLASQDLEIRGAGEILGDEQSGQIQQIGISYYLDLLERSIAALKNGSGDIELDAPRITIELGAPALLPADYIYDPQERLDLYQRLAQSKDEAGLAAISAELTDRFGKQPEAAKNLISRTRLRLQADPLGVEHISLSETETRIRFADPTRINPEPLLTRLQTEPHRYRLNGNTAVTIHHPDSPDLTHRLAELEQLLTDITPKD</sequence>
<dbReference type="EMBL" id="UFUW01000001">
    <property type="protein sequence ID" value="SUX19838.1"/>
    <property type="molecule type" value="Genomic_DNA"/>
</dbReference>
<dbReference type="InterPro" id="IPR037235">
    <property type="entry name" value="TRCF-like_C_D7"/>
</dbReference>
<organism evidence="12 13">
    <name type="scientific">Cardiobacterium valvarum</name>
    <dbReference type="NCBI Taxonomy" id="194702"/>
    <lineage>
        <taxon>Bacteria</taxon>
        <taxon>Pseudomonadati</taxon>
        <taxon>Pseudomonadota</taxon>
        <taxon>Gammaproteobacteria</taxon>
        <taxon>Cardiobacteriales</taxon>
        <taxon>Cardiobacteriaceae</taxon>
        <taxon>Cardiobacterium</taxon>
    </lineage>
</organism>
<protein>
    <recommendedName>
        <fullName evidence="9">Transcription-repair-coupling factor</fullName>
        <shortName evidence="9">TRCF</shortName>
        <ecNumber evidence="9">3.6.4.-</ecNumber>
    </recommendedName>
</protein>
<keyword evidence="6 9" id="KW-0067">ATP-binding</keyword>
<dbReference type="InterPro" id="IPR027417">
    <property type="entry name" value="P-loop_NTPase"/>
</dbReference>
<dbReference type="InterPro" id="IPR001650">
    <property type="entry name" value="Helicase_C-like"/>
</dbReference>
<dbReference type="GO" id="GO:0000716">
    <property type="term" value="P:transcription-coupled nucleotide-excision repair, DNA damage recognition"/>
    <property type="evidence" value="ECO:0007669"/>
    <property type="project" value="UniProtKB-UniRule"/>
</dbReference>
<evidence type="ECO:0000259" key="10">
    <source>
        <dbReference type="PROSITE" id="PS51192"/>
    </source>
</evidence>
<feature type="domain" description="Helicase ATP-binding" evidence="10">
    <location>
        <begin position="612"/>
        <end position="773"/>
    </location>
</feature>
<comment type="similarity">
    <text evidence="9">In the C-terminal section; belongs to the helicase family. RecG subfamily.</text>
</comment>
<dbReference type="NCBIfam" id="TIGR00580">
    <property type="entry name" value="mfd"/>
    <property type="match status" value="1"/>
</dbReference>
<evidence type="ECO:0000313" key="13">
    <source>
        <dbReference type="Proteomes" id="UP000254572"/>
    </source>
</evidence>
<dbReference type="SMART" id="SM00487">
    <property type="entry name" value="DEXDc"/>
    <property type="match status" value="1"/>
</dbReference>
<dbReference type="HAMAP" id="MF_00969">
    <property type="entry name" value="TRCF"/>
    <property type="match status" value="1"/>
</dbReference>
<keyword evidence="13" id="KW-1185">Reference proteome</keyword>
<dbReference type="GO" id="GO:0003678">
    <property type="term" value="F:DNA helicase activity"/>
    <property type="evidence" value="ECO:0007669"/>
    <property type="project" value="TreeGrafter"/>
</dbReference>
<gene>
    <name evidence="9 12" type="primary">mfd</name>
    <name evidence="12" type="ORF">NCTC13294_00609</name>
</gene>
<evidence type="ECO:0000256" key="6">
    <source>
        <dbReference type="ARBA" id="ARBA00022840"/>
    </source>
</evidence>
<evidence type="ECO:0000256" key="1">
    <source>
        <dbReference type="ARBA" id="ARBA00022490"/>
    </source>
</evidence>